<evidence type="ECO:0000256" key="1">
    <source>
        <dbReference type="SAM" id="MobiDB-lite"/>
    </source>
</evidence>
<evidence type="ECO:0000313" key="3">
    <source>
        <dbReference type="Proteomes" id="UP000886523"/>
    </source>
</evidence>
<reference evidence="2" key="1">
    <citation type="journal article" date="2020" name="Nat. Commun.">
        <title>Large-scale genome sequencing of mycorrhizal fungi provides insights into the early evolution of symbiotic traits.</title>
        <authorList>
            <person name="Miyauchi S."/>
            <person name="Kiss E."/>
            <person name="Kuo A."/>
            <person name="Drula E."/>
            <person name="Kohler A."/>
            <person name="Sanchez-Garcia M."/>
            <person name="Morin E."/>
            <person name="Andreopoulos B."/>
            <person name="Barry K.W."/>
            <person name="Bonito G."/>
            <person name="Buee M."/>
            <person name="Carver A."/>
            <person name="Chen C."/>
            <person name="Cichocki N."/>
            <person name="Clum A."/>
            <person name="Culley D."/>
            <person name="Crous P.W."/>
            <person name="Fauchery L."/>
            <person name="Girlanda M."/>
            <person name="Hayes R.D."/>
            <person name="Keri Z."/>
            <person name="LaButti K."/>
            <person name="Lipzen A."/>
            <person name="Lombard V."/>
            <person name="Magnuson J."/>
            <person name="Maillard F."/>
            <person name="Murat C."/>
            <person name="Nolan M."/>
            <person name="Ohm R.A."/>
            <person name="Pangilinan J."/>
            <person name="Pereira M.F."/>
            <person name="Perotto S."/>
            <person name="Peter M."/>
            <person name="Pfister S."/>
            <person name="Riley R."/>
            <person name="Sitrit Y."/>
            <person name="Stielow J.B."/>
            <person name="Szollosi G."/>
            <person name="Zifcakova L."/>
            <person name="Stursova M."/>
            <person name="Spatafora J.W."/>
            <person name="Tedersoo L."/>
            <person name="Vaario L.M."/>
            <person name="Yamada A."/>
            <person name="Yan M."/>
            <person name="Wang P."/>
            <person name="Xu J."/>
            <person name="Bruns T."/>
            <person name="Baldrian P."/>
            <person name="Vilgalys R."/>
            <person name="Dunand C."/>
            <person name="Henrissat B."/>
            <person name="Grigoriev I.V."/>
            <person name="Hibbett D."/>
            <person name="Nagy L.G."/>
            <person name="Martin F.M."/>
        </authorList>
    </citation>
    <scope>NUCLEOTIDE SEQUENCE</scope>
    <source>
        <strain evidence="2">UP504</strain>
    </source>
</reference>
<sequence length="114" mass="12378">MTDQGDHTPTQAGVVLLGSKPEPNQTAGHTGLSGIVSRVQWCQKSSSHCSFGTVSDHLPPDETPYDKNTDDTPPKIRMHAASPMKCCEIDHWNAHAMKSHLGYMRAKPLQNAGT</sequence>
<evidence type="ECO:0000313" key="2">
    <source>
        <dbReference type="EMBL" id="KAF9513372.1"/>
    </source>
</evidence>
<dbReference type="EMBL" id="MU128973">
    <property type="protein sequence ID" value="KAF9513372.1"/>
    <property type="molecule type" value="Genomic_DNA"/>
</dbReference>
<gene>
    <name evidence="2" type="ORF">BS47DRAFT_1362472</name>
</gene>
<keyword evidence="3" id="KW-1185">Reference proteome</keyword>
<organism evidence="2 3">
    <name type="scientific">Hydnum rufescens UP504</name>
    <dbReference type="NCBI Taxonomy" id="1448309"/>
    <lineage>
        <taxon>Eukaryota</taxon>
        <taxon>Fungi</taxon>
        <taxon>Dikarya</taxon>
        <taxon>Basidiomycota</taxon>
        <taxon>Agaricomycotina</taxon>
        <taxon>Agaricomycetes</taxon>
        <taxon>Cantharellales</taxon>
        <taxon>Hydnaceae</taxon>
        <taxon>Hydnum</taxon>
    </lineage>
</organism>
<proteinExistence type="predicted"/>
<feature type="compositionally biased region" description="Basic and acidic residues" evidence="1">
    <location>
        <begin position="58"/>
        <end position="74"/>
    </location>
</feature>
<feature type="region of interest" description="Disordered" evidence="1">
    <location>
        <begin position="50"/>
        <end position="75"/>
    </location>
</feature>
<dbReference type="Proteomes" id="UP000886523">
    <property type="component" value="Unassembled WGS sequence"/>
</dbReference>
<name>A0A9P6AWU3_9AGAM</name>
<protein>
    <submittedName>
        <fullName evidence="2">Uncharacterized protein</fullName>
    </submittedName>
</protein>
<dbReference type="AlphaFoldDB" id="A0A9P6AWU3"/>
<feature type="region of interest" description="Disordered" evidence="1">
    <location>
        <begin position="1"/>
        <end position="31"/>
    </location>
</feature>
<accession>A0A9P6AWU3</accession>
<comment type="caution">
    <text evidence="2">The sequence shown here is derived from an EMBL/GenBank/DDBJ whole genome shotgun (WGS) entry which is preliminary data.</text>
</comment>